<evidence type="ECO:0000256" key="2">
    <source>
        <dbReference type="ARBA" id="ARBA00022963"/>
    </source>
</evidence>
<dbReference type="Gene3D" id="3.40.1090.10">
    <property type="entry name" value="Cytosolic phospholipase A2 catalytic domain"/>
    <property type="match status" value="2"/>
</dbReference>
<dbReference type="InterPro" id="IPR016035">
    <property type="entry name" value="Acyl_Trfase/lysoPLipase"/>
</dbReference>
<evidence type="ECO:0000256" key="3">
    <source>
        <dbReference type="ARBA" id="ARBA00023098"/>
    </source>
</evidence>
<keyword evidence="1 4" id="KW-0378">Hydrolase</keyword>
<evidence type="ECO:0000256" key="4">
    <source>
        <dbReference type="PROSITE-ProRule" id="PRU01161"/>
    </source>
</evidence>
<feature type="short sequence motif" description="GXGXXG" evidence="4">
    <location>
        <begin position="9"/>
        <end position="14"/>
    </location>
</feature>
<dbReference type="AlphaFoldDB" id="A0A1Y1RY42"/>
<feature type="domain" description="PNPLA" evidence="5">
    <location>
        <begin position="5"/>
        <end position="185"/>
    </location>
</feature>
<feature type="active site" description="Nucleophile" evidence="4">
    <location>
        <position position="38"/>
    </location>
</feature>
<comment type="caution">
    <text evidence="6">The sequence shown here is derived from an EMBL/GenBank/DDBJ whole genome shotgun (WGS) entry which is preliminary data.</text>
</comment>
<dbReference type="PANTHER" id="PTHR14226:SF29">
    <property type="entry name" value="NEUROPATHY TARGET ESTERASE SWS"/>
    <property type="match status" value="1"/>
</dbReference>
<dbReference type="EMBL" id="MWQY01000009">
    <property type="protein sequence ID" value="ORC35302.1"/>
    <property type="molecule type" value="Genomic_DNA"/>
</dbReference>
<dbReference type="RefSeq" id="WP_083050193.1">
    <property type="nucleotide sequence ID" value="NZ_MWQY01000009.1"/>
</dbReference>
<accession>A0A1Y1RY42</accession>
<organism evidence="6 7">
    <name type="scientific">Marispirochaeta aestuarii</name>
    <dbReference type="NCBI Taxonomy" id="1963862"/>
    <lineage>
        <taxon>Bacteria</taxon>
        <taxon>Pseudomonadati</taxon>
        <taxon>Spirochaetota</taxon>
        <taxon>Spirochaetia</taxon>
        <taxon>Spirochaetales</taxon>
        <taxon>Spirochaetaceae</taxon>
        <taxon>Marispirochaeta</taxon>
    </lineage>
</organism>
<dbReference type="Pfam" id="PF01734">
    <property type="entry name" value="Patatin"/>
    <property type="match status" value="1"/>
</dbReference>
<keyword evidence="7" id="KW-1185">Reference proteome</keyword>
<dbReference type="Proteomes" id="UP000192343">
    <property type="component" value="Unassembled WGS sequence"/>
</dbReference>
<proteinExistence type="predicted"/>
<protein>
    <recommendedName>
        <fullName evidence="5">PNPLA domain-containing protein</fullName>
    </recommendedName>
</protein>
<evidence type="ECO:0000313" key="6">
    <source>
        <dbReference type="EMBL" id="ORC35302.1"/>
    </source>
</evidence>
<dbReference type="PANTHER" id="PTHR14226">
    <property type="entry name" value="NEUROPATHY TARGET ESTERASE/SWISS CHEESE D.MELANOGASTER"/>
    <property type="match status" value="1"/>
</dbReference>
<name>A0A1Y1RY42_9SPIO</name>
<gene>
    <name evidence="6" type="ORF">B4O97_08995</name>
</gene>
<keyword evidence="3 4" id="KW-0443">Lipid metabolism</keyword>
<dbReference type="InterPro" id="IPR002641">
    <property type="entry name" value="PNPLA_dom"/>
</dbReference>
<evidence type="ECO:0000313" key="7">
    <source>
        <dbReference type="Proteomes" id="UP000192343"/>
    </source>
</evidence>
<dbReference type="STRING" id="1963862.B4O97_08995"/>
<dbReference type="SUPFAM" id="SSF52151">
    <property type="entry name" value="FabD/lysophospholipase-like"/>
    <property type="match status" value="1"/>
</dbReference>
<dbReference type="InterPro" id="IPR050301">
    <property type="entry name" value="NTE"/>
</dbReference>
<sequence>MKWALVLSGGGGTGLSHIGVLKGLEALRLKPDLIAGTSIGAIIGGAYACGMEVEDFEELLRDFNIFHYLEGRSFQLNIGAVTRFLQAQEAVNRMLMSRGADGGSKILKLLHRITNNATFSDTRIPFYCNAVDLRSGREILMHRGSVAEAIRASMAFPGVFTPVERDKLLLCDGAVADNLPVWIPRSLGIKRVIAVNVTPRRTATKEDIANGFSIFLRAFTIACYGQTRTPKDTPSLELVPGNTDRPFDFSSPGELIRIGYETVVEQKKKILGITTPWYRSLTRG</sequence>
<feature type="active site" description="Proton acceptor" evidence="4">
    <location>
        <position position="172"/>
    </location>
</feature>
<dbReference type="OrthoDB" id="9770965at2"/>
<evidence type="ECO:0000259" key="5">
    <source>
        <dbReference type="PROSITE" id="PS51635"/>
    </source>
</evidence>
<reference evidence="6 7" key="1">
    <citation type="submission" date="2017-03" db="EMBL/GenBank/DDBJ databases">
        <title>Draft Genome sequence of Marispirochaeta sp. strain JC444.</title>
        <authorList>
            <person name="Shivani Y."/>
            <person name="Subhash Y."/>
            <person name="Sasikala C."/>
            <person name="Ramana C."/>
        </authorList>
    </citation>
    <scope>NUCLEOTIDE SEQUENCE [LARGE SCALE GENOMIC DNA]</scope>
    <source>
        <strain evidence="6 7">JC444</strain>
    </source>
</reference>
<dbReference type="GO" id="GO:0016042">
    <property type="term" value="P:lipid catabolic process"/>
    <property type="evidence" value="ECO:0007669"/>
    <property type="project" value="UniProtKB-UniRule"/>
</dbReference>
<dbReference type="GO" id="GO:0016787">
    <property type="term" value="F:hydrolase activity"/>
    <property type="evidence" value="ECO:0007669"/>
    <property type="project" value="UniProtKB-UniRule"/>
</dbReference>
<feature type="short sequence motif" description="GXSXG" evidence="4">
    <location>
        <begin position="36"/>
        <end position="40"/>
    </location>
</feature>
<keyword evidence="2 4" id="KW-0442">Lipid degradation</keyword>
<dbReference type="PROSITE" id="PS51635">
    <property type="entry name" value="PNPLA"/>
    <property type="match status" value="1"/>
</dbReference>
<evidence type="ECO:0000256" key="1">
    <source>
        <dbReference type="ARBA" id="ARBA00022801"/>
    </source>
</evidence>
<feature type="short sequence motif" description="DGA/G" evidence="4">
    <location>
        <begin position="172"/>
        <end position="174"/>
    </location>
</feature>